<dbReference type="Gene3D" id="3.30.1310.10">
    <property type="entry name" value="Nucleoid-associated protein YbaB-like domain"/>
    <property type="match status" value="2"/>
</dbReference>
<gene>
    <name evidence="2" type="ORF">GCM10009827_049700</name>
</gene>
<keyword evidence="3" id="KW-1185">Reference proteome</keyword>
<protein>
    <recommendedName>
        <fullName evidence="4">YbaB/EbfC DNA-binding family protein</fullName>
    </recommendedName>
</protein>
<feature type="region of interest" description="Disordered" evidence="1">
    <location>
        <begin position="161"/>
        <end position="185"/>
    </location>
</feature>
<dbReference type="EMBL" id="BAAAQD010000010">
    <property type="protein sequence ID" value="GAA1526893.1"/>
    <property type="molecule type" value="Genomic_DNA"/>
</dbReference>
<evidence type="ECO:0000256" key="1">
    <source>
        <dbReference type="SAM" id="MobiDB-lite"/>
    </source>
</evidence>
<evidence type="ECO:0000313" key="2">
    <source>
        <dbReference type="EMBL" id="GAA1526893.1"/>
    </source>
</evidence>
<feature type="compositionally biased region" description="Basic and acidic residues" evidence="1">
    <location>
        <begin position="166"/>
        <end position="185"/>
    </location>
</feature>
<accession>A0ABP4LLS1</accession>
<sequence length="274" mass="28586">MTDDYARRIDEAQRQLAELRATAGKGPGPQPGEAEGAGRAGDGAVEAVADRGRLLSVTLAPQVMRLTDEELGELLTDAVNQALRRSRARLLGAAGDDAPPPLATLETSVEQVRDQGERAMYEIQAALNRAIGRVGDRTGLGGDTGGQGLEQLLASLTSTLRAAQHKTPDQDQEPDHTGADDEGHVSARVDAGGTVTGFAFGPRAMRLPSIDLAAHAVTAVNAALATAGTAAAERSAADLADLRRRVGELREASVTQMTQLTASLTGIMSRIREP</sequence>
<dbReference type="InterPro" id="IPR004401">
    <property type="entry name" value="YbaB/EbfC"/>
</dbReference>
<proteinExistence type="predicted"/>
<evidence type="ECO:0000313" key="3">
    <source>
        <dbReference type="Proteomes" id="UP001501470"/>
    </source>
</evidence>
<dbReference type="Pfam" id="PF02575">
    <property type="entry name" value="YbaB_DNA_bd"/>
    <property type="match status" value="1"/>
</dbReference>
<dbReference type="RefSeq" id="WP_344504472.1">
    <property type="nucleotide sequence ID" value="NZ_BAAAQD010000010.1"/>
</dbReference>
<feature type="region of interest" description="Disordered" evidence="1">
    <location>
        <begin position="16"/>
        <end position="42"/>
    </location>
</feature>
<reference evidence="3" key="1">
    <citation type="journal article" date="2019" name="Int. J. Syst. Evol. Microbiol.">
        <title>The Global Catalogue of Microorganisms (GCM) 10K type strain sequencing project: providing services to taxonomists for standard genome sequencing and annotation.</title>
        <authorList>
            <consortium name="The Broad Institute Genomics Platform"/>
            <consortium name="The Broad Institute Genome Sequencing Center for Infectious Disease"/>
            <person name="Wu L."/>
            <person name="Ma J."/>
        </authorList>
    </citation>
    <scope>NUCLEOTIDE SEQUENCE [LARGE SCALE GENOMIC DNA]</scope>
    <source>
        <strain evidence="3">JCM 15933</strain>
    </source>
</reference>
<comment type="caution">
    <text evidence="2">The sequence shown here is derived from an EMBL/GenBank/DDBJ whole genome shotgun (WGS) entry which is preliminary data.</text>
</comment>
<name>A0ABP4LLS1_9ACTN</name>
<organism evidence="2 3">
    <name type="scientific">Dactylosporangium maewongense</name>
    <dbReference type="NCBI Taxonomy" id="634393"/>
    <lineage>
        <taxon>Bacteria</taxon>
        <taxon>Bacillati</taxon>
        <taxon>Actinomycetota</taxon>
        <taxon>Actinomycetes</taxon>
        <taxon>Micromonosporales</taxon>
        <taxon>Micromonosporaceae</taxon>
        <taxon>Dactylosporangium</taxon>
    </lineage>
</organism>
<evidence type="ECO:0008006" key="4">
    <source>
        <dbReference type="Google" id="ProtNLM"/>
    </source>
</evidence>
<dbReference type="Proteomes" id="UP001501470">
    <property type="component" value="Unassembled WGS sequence"/>
</dbReference>
<dbReference type="InterPro" id="IPR036894">
    <property type="entry name" value="YbaB-like_sf"/>
</dbReference>